<proteinExistence type="predicted"/>
<dbReference type="Proteomes" id="UP000019487">
    <property type="component" value="Unassembled WGS sequence"/>
</dbReference>
<keyword evidence="3" id="KW-0732">Signal</keyword>
<keyword evidence="5" id="KW-1185">Reference proteome</keyword>
<evidence type="ECO:0000256" key="3">
    <source>
        <dbReference type="SAM" id="SignalP"/>
    </source>
</evidence>
<reference evidence="4 5" key="1">
    <citation type="journal article" date="2014" name="Genome Announc.">
        <title>Draft genome sequence of Sclerotinia borealis, a psychrophilic plant pathogenic fungus.</title>
        <authorList>
            <person name="Mardanov A.V."/>
            <person name="Beletsky A.V."/>
            <person name="Kadnikov V.V."/>
            <person name="Ignatov A.N."/>
            <person name="Ravin N.V."/>
        </authorList>
    </citation>
    <scope>NUCLEOTIDE SEQUENCE [LARGE SCALE GENOMIC DNA]</scope>
    <source>
        <strain evidence="5">F-4157</strain>
    </source>
</reference>
<dbReference type="InterPro" id="IPR016024">
    <property type="entry name" value="ARM-type_fold"/>
</dbReference>
<comment type="caution">
    <text evidence="4">The sequence shown here is derived from an EMBL/GenBank/DDBJ whole genome shotgun (WGS) entry which is preliminary data.</text>
</comment>
<evidence type="ECO:0000313" key="4">
    <source>
        <dbReference type="EMBL" id="ESZ97960.1"/>
    </source>
</evidence>
<accession>W9CTX7</accession>
<feature type="chain" id="PRO_5004920797" evidence="3">
    <location>
        <begin position="19"/>
        <end position="699"/>
    </location>
</feature>
<protein>
    <submittedName>
        <fullName evidence="4">Uncharacterized protein</fullName>
    </submittedName>
</protein>
<feature type="region of interest" description="Disordered" evidence="1">
    <location>
        <begin position="191"/>
        <end position="213"/>
    </location>
</feature>
<dbReference type="HOGENOM" id="CLU_394383_0_0_1"/>
<dbReference type="AlphaFoldDB" id="W9CTX7"/>
<sequence>MTAFRVLLQLTIIAVCRAEIFFKSPSMGEVVDSGPYKIHAGDGGIVPTLGQFNDASWEVVLFTGNDTAPFDLWEYKLSGYQMTNPTTQSPSLNIRRNATMSLEDKFFFGYRSYLTSNESIWVTAYSDRFTLTNMNGSLPDNVIEANNNVNSTTAPKRSISCGAKSGGACDQKVLESLGLGGDPASITSATATATSTVSVPGSTGSSAGTTSSKRTNGGVIAGIVLGSVAAVSIVIAAAVFLVMRAKKRKLSRGEILRNDVGLKDQETGALCERDTYGGGMKEDGVEDMGRRVELEGNRSYEMSTDLPRLVEMPERSASNSPDSLTINKSYLFLTYKVWSTLGTNNLSAKDNPDTSLAVTTCAVFAFVRRRLIHYREAATIPPTENKSHFIDQQTEDSLGLNTLSKLLDNPNYGIQETAAIIICERALHNDFTINSLLHDISQPDYDRREKAIRALVLIVNSSTVAPIHKPETYEALVKSLEYSVNDYEHHEYDPDWDNWYLRDIAEKSCLILIHELIRKHDVEELLKAGFIERWLVKEPWGGTTAKERSINFMDSLNKEYHLNMMILPLFNDGRGRKMLEEAKLLPASRHLVSEGSEDQDMEDVEGMLAERRPGGQSTAEEHLRRRHREAMVLNDGDLWNEGYPLAQRSFRKQSVSTWNVRRVVVHQFTGFTSKLSESSSSRFRVSKGSAIGDLNIARA</sequence>
<feature type="signal peptide" evidence="3">
    <location>
        <begin position="1"/>
        <end position="18"/>
    </location>
</feature>
<feature type="transmembrane region" description="Helical" evidence="2">
    <location>
        <begin position="219"/>
        <end position="242"/>
    </location>
</feature>
<keyword evidence="2" id="KW-0472">Membrane</keyword>
<name>W9CTX7_SCLBF</name>
<dbReference type="SUPFAM" id="SSF48371">
    <property type="entry name" value="ARM repeat"/>
    <property type="match status" value="1"/>
</dbReference>
<organism evidence="4 5">
    <name type="scientific">Sclerotinia borealis (strain F-4128)</name>
    <dbReference type="NCBI Taxonomy" id="1432307"/>
    <lineage>
        <taxon>Eukaryota</taxon>
        <taxon>Fungi</taxon>
        <taxon>Dikarya</taxon>
        <taxon>Ascomycota</taxon>
        <taxon>Pezizomycotina</taxon>
        <taxon>Leotiomycetes</taxon>
        <taxon>Helotiales</taxon>
        <taxon>Sclerotiniaceae</taxon>
        <taxon>Sclerotinia</taxon>
    </lineage>
</organism>
<evidence type="ECO:0000313" key="5">
    <source>
        <dbReference type="Proteomes" id="UP000019487"/>
    </source>
</evidence>
<keyword evidence="2" id="KW-1133">Transmembrane helix</keyword>
<dbReference type="OrthoDB" id="5385189at2759"/>
<dbReference type="EMBL" id="AYSA01000058">
    <property type="protein sequence ID" value="ESZ97960.1"/>
    <property type="molecule type" value="Genomic_DNA"/>
</dbReference>
<gene>
    <name evidence="4" type="ORF">SBOR_1631</name>
</gene>
<keyword evidence="2" id="KW-0812">Transmembrane</keyword>
<evidence type="ECO:0000256" key="1">
    <source>
        <dbReference type="SAM" id="MobiDB-lite"/>
    </source>
</evidence>
<feature type="compositionally biased region" description="Low complexity" evidence="1">
    <location>
        <begin position="191"/>
        <end position="212"/>
    </location>
</feature>
<evidence type="ECO:0000256" key="2">
    <source>
        <dbReference type="SAM" id="Phobius"/>
    </source>
</evidence>
<dbReference type="STRING" id="1432307.W9CTX7"/>